<reference evidence="5" key="1">
    <citation type="journal article" date="2021" name="Nat. Commun.">
        <title>Genetic determinants of endophytism in the Arabidopsis root mycobiome.</title>
        <authorList>
            <person name="Mesny F."/>
            <person name="Miyauchi S."/>
            <person name="Thiergart T."/>
            <person name="Pickel B."/>
            <person name="Atanasova L."/>
            <person name="Karlsson M."/>
            <person name="Huettel B."/>
            <person name="Barry K.W."/>
            <person name="Haridas S."/>
            <person name="Chen C."/>
            <person name="Bauer D."/>
            <person name="Andreopoulos W."/>
            <person name="Pangilinan J."/>
            <person name="LaButti K."/>
            <person name="Riley R."/>
            <person name="Lipzen A."/>
            <person name="Clum A."/>
            <person name="Drula E."/>
            <person name="Henrissat B."/>
            <person name="Kohler A."/>
            <person name="Grigoriev I.V."/>
            <person name="Martin F.M."/>
            <person name="Hacquard S."/>
        </authorList>
    </citation>
    <scope>NUCLEOTIDE SEQUENCE</scope>
    <source>
        <strain evidence="5">MPI-SDFR-AT-0073</strain>
    </source>
</reference>
<comment type="caution">
    <text evidence="5">The sequence shown here is derived from an EMBL/GenBank/DDBJ whole genome shotgun (WGS) entry which is preliminary data.</text>
</comment>
<keyword evidence="3" id="KW-0560">Oxidoreductase</keyword>
<dbReference type="GO" id="GO:0005811">
    <property type="term" value="C:lipid droplet"/>
    <property type="evidence" value="ECO:0007669"/>
    <property type="project" value="TreeGrafter"/>
</dbReference>
<dbReference type="PANTHER" id="PTHR44169:SF3">
    <property type="entry name" value="SHORT-CHAIN DEHYDROGENASE SRDE"/>
    <property type="match status" value="1"/>
</dbReference>
<dbReference type="Gene3D" id="3.40.50.720">
    <property type="entry name" value="NAD(P)-binding Rossmann-like Domain"/>
    <property type="match status" value="1"/>
</dbReference>
<keyword evidence="2" id="KW-0521">NADP</keyword>
<dbReference type="GO" id="GO:0004806">
    <property type="term" value="F:triacylglycerol lipase activity"/>
    <property type="evidence" value="ECO:0007669"/>
    <property type="project" value="TreeGrafter"/>
</dbReference>
<dbReference type="Proteomes" id="UP000758603">
    <property type="component" value="Unassembled WGS sequence"/>
</dbReference>
<evidence type="ECO:0000313" key="6">
    <source>
        <dbReference type="Proteomes" id="UP000758603"/>
    </source>
</evidence>
<gene>
    <name evidence="5" type="ORF">BKA67DRAFT_656512</name>
</gene>
<dbReference type="GeneID" id="70135845"/>
<evidence type="ECO:0000256" key="1">
    <source>
        <dbReference type="ARBA" id="ARBA00006484"/>
    </source>
</evidence>
<dbReference type="PANTHER" id="PTHR44169">
    <property type="entry name" value="NADPH-DEPENDENT 1-ACYLDIHYDROXYACETONE PHOSPHATE REDUCTASE"/>
    <property type="match status" value="1"/>
</dbReference>
<sequence>MADVQKLSVLITGCSEGGIGFALAQEFHRRGLRVFATARNLSKVQHLHDAGLEIIQVDVVDQASIRDAVAAVSKLTGGTLDILVNNAGGGYQMSLLDADLDEARKLFEVNLWGLLAVTQAFAPLLVEAAAQGSRPRVVNIGSVVSRVNVPWQGIYNASKGALAMLNDTLRMELKPIGIEVLHIVTGGISTKFYGNSAGQKLPENSIYAPIADDIEKAVAGHTASSLQTMTPEVYAKKVVNNALSSRPTTTMWVGGQVSIGWMGTKFGWDSIRDLIIGYMLGMTSLARKYRESRHIKQS</sequence>
<name>A0A9P8UU78_9PEZI</name>
<keyword evidence="6" id="KW-1185">Reference proteome</keyword>
<dbReference type="GO" id="GO:0019433">
    <property type="term" value="P:triglyceride catabolic process"/>
    <property type="evidence" value="ECO:0007669"/>
    <property type="project" value="TreeGrafter"/>
</dbReference>
<evidence type="ECO:0000256" key="3">
    <source>
        <dbReference type="ARBA" id="ARBA00023002"/>
    </source>
</evidence>
<dbReference type="GO" id="GO:0000140">
    <property type="term" value="F:acylglycerone-phosphate reductase (NADP+) activity"/>
    <property type="evidence" value="ECO:0007669"/>
    <property type="project" value="TreeGrafter"/>
</dbReference>
<dbReference type="GO" id="GO:0006654">
    <property type="term" value="P:phosphatidic acid biosynthetic process"/>
    <property type="evidence" value="ECO:0007669"/>
    <property type="project" value="TreeGrafter"/>
</dbReference>
<evidence type="ECO:0000313" key="5">
    <source>
        <dbReference type="EMBL" id="KAH6658313.1"/>
    </source>
</evidence>
<evidence type="ECO:0000256" key="2">
    <source>
        <dbReference type="ARBA" id="ARBA00022857"/>
    </source>
</evidence>
<proteinExistence type="inferred from homology"/>
<organism evidence="5 6">
    <name type="scientific">Truncatella angustata</name>
    <dbReference type="NCBI Taxonomy" id="152316"/>
    <lineage>
        <taxon>Eukaryota</taxon>
        <taxon>Fungi</taxon>
        <taxon>Dikarya</taxon>
        <taxon>Ascomycota</taxon>
        <taxon>Pezizomycotina</taxon>
        <taxon>Sordariomycetes</taxon>
        <taxon>Xylariomycetidae</taxon>
        <taxon>Amphisphaeriales</taxon>
        <taxon>Sporocadaceae</taxon>
        <taxon>Truncatella</taxon>
    </lineage>
</organism>
<dbReference type="PROSITE" id="PS00061">
    <property type="entry name" value="ADH_SHORT"/>
    <property type="match status" value="1"/>
</dbReference>
<dbReference type="SUPFAM" id="SSF51735">
    <property type="entry name" value="NAD(P)-binding Rossmann-fold domains"/>
    <property type="match status" value="1"/>
</dbReference>
<evidence type="ECO:0000256" key="4">
    <source>
        <dbReference type="RuleBase" id="RU000363"/>
    </source>
</evidence>
<dbReference type="RefSeq" id="XP_045962547.1">
    <property type="nucleotide sequence ID" value="XM_046106954.1"/>
</dbReference>
<accession>A0A9P8UU78</accession>
<dbReference type="PRINTS" id="PR00081">
    <property type="entry name" value="GDHRDH"/>
</dbReference>
<dbReference type="InterPro" id="IPR002347">
    <property type="entry name" value="SDR_fam"/>
</dbReference>
<dbReference type="OrthoDB" id="2102561at2759"/>
<dbReference type="PRINTS" id="PR00080">
    <property type="entry name" value="SDRFAMILY"/>
</dbReference>
<dbReference type="InterPro" id="IPR036291">
    <property type="entry name" value="NAD(P)-bd_dom_sf"/>
</dbReference>
<dbReference type="AlphaFoldDB" id="A0A9P8UU78"/>
<comment type="similarity">
    <text evidence="1 4">Belongs to the short-chain dehydrogenases/reductases (SDR) family.</text>
</comment>
<dbReference type="InterPro" id="IPR020904">
    <property type="entry name" value="Sc_DH/Rdtase_CS"/>
</dbReference>
<protein>
    <submittedName>
        <fullName evidence="5">Short-chain dehydrogenase/reductase</fullName>
    </submittedName>
</protein>
<dbReference type="EMBL" id="JAGPXC010000002">
    <property type="protein sequence ID" value="KAH6658313.1"/>
    <property type="molecule type" value="Genomic_DNA"/>
</dbReference>
<dbReference type="GO" id="GO:0005783">
    <property type="term" value="C:endoplasmic reticulum"/>
    <property type="evidence" value="ECO:0007669"/>
    <property type="project" value="TreeGrafter"/>
</dbReference>
<dbReference type="CDD" id="cd05374">
    <property type="entry name" value="17beta-HSD-like_SDR_c"/>
    <property type="match status" value="1"/>
</dbReference>
<dbReference type="Pfam" id="PF00106">
    <property type="entry name" value="adh_short"/>
    <property type="match status" value="1"/>
</dbReference>